<protein>
    <submittedName>
        <fullName evidence="8">Septum formation initiator family protein</fullName>
    </submittedName>
</protein>
<keyword evidence="7" id="KW-0175">Coiled coil</keyword>
<keyword evidence="6" id="KW-0131">Cell cycle</keyword>
<evidence type="ECO:0000313" key="8">
    <source>
        <dbReference type="EMBL" id="NNF06235.1"/>
    </source>
</evidence>
<evidence type="ECO:0000256" key="2">
    <source>
        <dbReference type="ARBA" id="ARBA00022618"/>
    </source>
</evidence>
<evidence type="ECO:0000256" key="3">
    <source>
        <dbReference type="ARBA" id="ARBA00022692"/>
    </source>
</evidence>
<dbReference type="AlphaFoldDB" id="A0A7Y2E7R7"/>
<evidence type="ECO:0000256" key="5">
    <source>
        <dbReference type="ARBA" id="ARBA00023136"/>
    </source>
</evidence>
<dbReference type="InterPro" id="IPR023081">
    <property type="entry name" value="Cell_div_FtsB"/>
</dbReference>
<evidence type="ECO:0000256" key="1">
    <source>
        <dbReference type="ARBA" id="ARBA00022475"/>
    </source>
</evidence>
<evidence type="ECO:0000313" key="9">
    <source>
        <dbReference type="Proteomes" id="UP000547674"/>
    </source>
</evidence>
<sequence length="141" mass="16227">MVPRLAKRAKNLKLRRKYNYQRNRYSSGKPTITTPSRVFSGLLFLAAMLVFTNLVFGDGGLRHGNALDQELQQTYRLNKTLKTQLDRASQQVELLSNDPRAVERIARERYGMTAPGDLIYRFEDDNYIPAVPPEVPENQKK</sequence>
<dbReference type="GO" id="GO:0043093">
    <property type="term" value="P:FtsZ-dependent cytokinesis"/>
    <property type="evidence" value="ECO:0007669"/>
    <property type="project" value="TreeGrafter"/>
</dbReference>
<keyword evidence="4" id="KW-1133">Transmembrane helix</keyword>
<feature type="coiled-coil region" evidence="7">
    <location>
        <begin position="71"/>
        <end position="98"/>
    </location>
</feature>
<dbReference type="GO" id="GO:0030428">
    <property type="term" value="C:cell septum"/>
    <property type="evidence" value="ECO:0007669"/>
    <property type="project" value="TreeGrafter"/>
</dbReference>
<keyword evidence="3" id="KW-0812">Transmembrane</keyword>
<evidence type="ECO:0000256" key="7">
    <source>
        <dbReference type="SAM" id="Coils"/>
    </source>
</evidence>
<evidence type="ECO:0000256" key="6">
    <source>
        <dbReference type="ARBA" id="ARBA00023306"/>
    </source>
</evidence>
<name>A0A7Y2E7R7_UNCEI</name>
<proteinExistence type="predicted"/>
<organism evidence="8 9">
    <name type="scientific">Eiseniibacteriota bacterium</name>
    <dbReference type="NCBI Taxonomy" id="2212470"/>
    <lineage>
        <taxon>Bacteria</taxon>
        <taxon>Candidatus Eiseniibacteriota</taxon>
    </lineage>
</organism>
<dbReference type="Pfam" id="PF04977">
    <property type="entry name" value="DivIC"/>
    <property type="match status" value="1"/>
</dbReference>
<keyword evidence="2" id="KW-0132">Cell division</keyword>
<gene>
    <name evidence="8" type="ORF">HKN21_05705</name>
</gene>
<dbReference type="PANTHER" id="PTHR37485:SF1">
    <property type="entry name" value="CELL DIVISION PROTEIN FTSB"/>
    <property type="match status" value="1"/>
</dbReference>
<reference evidence="8 9" key="1">
    <citation type="submission" date="2020-03" db="EMBL/GenBank/DDBJ databases">
        <title>Metabolic flexibility allows generalist bacteria to become dominant in a frequently disturbed ecosystem.</title>
        <authorList>
            <person name="Chen Y.-J."/>
            <person name="Leung P.M."/>
            <person name="Bay S.K."/>
            <person name="Hugenholtz P."/>
            <person name="Kessler A.J."/>
            <person name="Shelley G."/>
            <person name="Waite D.W."/>
            <person name="Cook P.L."/>
            <person name="Greening C."/>
        </authorList>
    </citation>
    <scope>NUCLEOTIDE SEQUENCE [LARGE SCALE GENOMIC DNA]</scope>
    <source>
        <strain evidence="8">SS_bin_28</strain>
    </source>
</reference>
<dbReference type="InterPro" id="IPR007060">
    <property type="entry name" value="FtsL/DivIC"/>
</dbReference>
<dbReference type="Proteomes" id="UP000547674">
    <property type="component" value="Unassembled WGS sequence"/>
</dbReference>
<accession>A0A7Y2E7R7</accession>
<dbReference type="EMBL" id="JABDJR010000215">
    <property type="protein sequence ID" value="NNF06235.1"/>
    <property type="molecule type" value="Genomic_DNA"/>
</dbReference>
<dbReference type="PANTHER" id="PTHR37485">
    <property type="entry name" value="CELL DIVISION PROTEIN FTSB"/>
    <property type="match status" value="1"/>
</dbReference>
<evidence type="ECO:0000256" key="4">
    <source>
        <dbReference type="ARBA" id="ARBA00022989"/>
    </source>
</evidence>
<keyword evidence="5" id="KW-0472">Membrane</keyword>
<comment type="caution">
    <text evidence="8">The sequence shown here is derived from an EMBL/GenBank/DDBJ whole genome shotgun (WGS) entry which is preliminary data.</text>
</comment>
<keyword evidence="1" id="KW-1003">Cell membrane</keyword>